<reference evidence="1 2" key="1">
    <citation type="submission" date="2024-02" db="EMBL/GenBank/DDBJ databases">
        <title>Seven novel Bacillus-like species.</title>
        <authorList>
            <person name="Liu G."/>
        </authorList>
    </citation>
    <scope>NUCLEOTIDE SEQUENCE [LARGE SCALE GENOMIC DNA]</scope>
    <source>
        <strain evidence="1 2">FJAT-52991</strain>
    </source>
</reference>
<proteinExistence type="predicted"/>
<sequence>MEFVINEKAKKWLMRHGSVLTIGFFDIGGCCVSIIELDVRLGEPNDLNRFQRYKKEGLTFFIENGLDFKGNRVTISLSLFSRIQVQGVKRF</sequence>
<dbReference type="Proteomes" id="UP001387364">
    <property type="component" value="Chromosome"/>
</dbReference>
<gene>
    <name evidence="1" type="ORF">WDJ61_08010</name>
</gene>
<protein>
    <submittedName>
        <fullName evidence="1">CC/Se motif family (Seleno)protein</fullName>
    </submittedName>
</protein>
<evidence type="ECO:0000313" key="2">
    <source>
        <dbReference type="Proteomes" id="UP001387364"/>
    </source>
</evidence>
<keyword evidence="2" id="KW-1185">Reference proteome</keyword>
<accession>A0ABZ2NAX2</accession>
<dbReference type="EMBL" id="CP147404">
    <property type="protein sequence ID" value="WXB94559.1"/>
    <property type="molecule type" value="Genomic_DNA"/>
</dbReference>
<evidence type="ECO:0000313" key="1">
    <source>
        <dbReference type="EMBL" id="WXB94559.1"/>
    </source>
</evidence>
<dbReference type="InterPro" id="IPR049744">
    <property type="entry name" value="CC/Se_fam"/>
</dbReference>
<dbReference type="NCBIfam" id="NF041239">
    <property type="entry name" value="Moor_selen_rel"/>
    <property type="match status" value="1"/>
</dbReference>
<name>A0ABZ2NAX2_9BACI</name>
<dbReference type="RefSeq" id="WP_338754316.1">
    <property type="nucleotide sequence ID" value="NZ_CP147404.1"/>
</dbReference>
<organism evidence="1 2">
    <name type="scientific">Bacillus kandeliae</name>
    <dbReference type="NCBI Taxonomy" id="3129297"/>
    <lineage>
        <taxon>Bacteria</taxon>
        <taxon>Bacillati</taxon>
        <taxon>Bacillota</taxon>
        <taxon>Bacilli</taxon>
        <taxon>Bacillales</taxon>
        <taxon>Bacillaceae</taxon>
        <taxon>Bacillus</taxon>
    </lineage>
</organism>